<evidence type="ECO:0000313" key="2">
    <source>
        <dbReference type="EMBL" id="KIL36555.1"/>
    </source>
</evidence>
<keyword evidence="1" id="KW-1133">Transmembrane helix</keyword>
<dbReference type="PANTHER" id="PTHR39164:SF1">
    <property type="entry name" value="PROTEIN CCDC"/>
    <property type="match status" value="1"/>
</dbReference>
<dbReference type="Proteomes" id="UP000054526">
    <property type="component" value="Unassembled WGS sequence"/>
</dbReference>
<feature type="transmembrane region" description="Helical" evidence="1">
    <location>
        <begin position="35"/>
        <end position="52"/>
    </location>
</feature>
<keyword evidence="1" id="KW-0472">Membrane</keyword>
<dbReference type="InterPro" id="IPR058247">
    <property type="entry name" value="DUF1453"/>
</dbReference>
<proteinExistence type="predicted"/>
<feature type="transmembrane region" description="Helical" evidence="1">
    <location>
        <begin position="6"/>
        <end position="23"/>
    </location>
</feature>
<dbReference type="InterPro" id="IPR031306">
    <property type="entry name" value="CcdC"/>
</dbReference>
<feature type="transmembrane region" description="Helical" evidence="1">
    <location>
        <begin position="64"/>
        <end position="85"/>
    </location>
</feature>
<organism evidence="2 3">
    <name type="scientific">Cohnella kolymensis</name>
    <dbReference type="NCBI Taxonomy" id="1590652"/>
    <lineage>
        <taxon>Bacteria</taxon>
        <taxon>Bacillati</taxon>
        <taxon>Bacillota</taxon>
        <taxon>Bacilli</taxon>
        <taxon>Bacillales</taxon>
        <taxon>Paenibacillaceae</taxon>
        <taxon>Cohnella</taxon>
    </lineage>
</organism>
<feature type="transmembrane region" description="Helical" evidence="1">
    <location>
        <begin position="97"/>
        <end position="113"/>
    </location>
</feature>
<accession>A0ABR5A638</accession>
<protein>
    <submittedName>
        <fullName evidence="2">Cobalamin biosynthesis protein CbiX</fullName>
    </submittedName>
</protein>
<dbReference type="EMBL" id="JXAL01000007">
    <property type="protein sequence ID" value="KIL36555.1"/>
    <property type="molecule type" value="Genomic_DNA"/>
</dbReference>
<comment type="caution">
    <text evidence="2">The sequence shown here is derived from an EMBL/GenBank/DDBJ whole genome shotgun (WGS) entry which is preliminary data.</text>
</comment>
<name>A0ABR5A638_9BACL</name>
<dbReference type="PANTHER" id="PTHR39164">
    <property type="entry name" value="PROTEIN CCDC"/>
    <property type="match status" value="1"/>
</dbReference>
<feature type="transmembrane region" description="Helical" evidence="1">
    <location>
        <begin position="125"/>
        <end position="143"/>
    </location>
</feature>
<sequence>MNNGASFYFILIVVAALVIWRRTRSMYRPIKGNGRRILFPVVFFFPSISMYFNPAVHVHLMEGVVAVCLGFVLSIPLIWTTNYEVREDNQIYAKKNTAFIFAFMAVLAIRFFLRTHLDTIDPQTLTALFLLVAVSYVVPWRVISYLKFRKIYLGLHTQTAT</sequence>
<reference evidence="2 3" key="1">
    <citation type="submission" date="2014-12" db="EMBL/GenBank/DDBJ databases">
        <title>Draft genome sequence of Cohnella kolymensis strain B-2846.</title>
        <authorList>
            <person name="Karlyshev A.V."/>
            <person name="Kudryashova E.B."/>
        </authorList>
    </citation>
    <scope>NUCLEOTIDE SEQUENCE [LARGE SCALE GENOMIC DNA]</scope>
    <source>
        <strain evidence="2 3">VKM B-2846</strain>
    </source>
</reference>
<keyword evidence="1" id="KW-0812">Transmembrane</keyword>
<dbReference type="PIRSF" id="PIRSF021441">
    <property type="entry name" value="DUF1453"/>
    <property type="match status" value="1"/>
</dbReference>
<evidence type="ECO:0000256" key="1">
    <source>
        <dbReference type="SAM" id="Phobius"/>
    </source>
</evidence>
<evidence type="ECO:0000313" key="3">
    <source>
        <dbReference type="Proteomes" id="UP000054526"/>
    </source>
</evidence>
<keyword evidence="3" id="KW-1185">Reference proteome</keyword>
<dbReference type="Pfam" id="PF07301">
    <property type="entry name" value="DUF1453"/>
    <property type="match status" value="1"/>
</dbReference>
<gene>
    <name evidence="2" type="ORF">SD71_07330</name>
</gene>
<dbReference type="RefSeq" id="WP_041061613.1">
    <property type="nucleotide sequence ID" value="NZ_JXAL01000007.1"/>
</dbReference>